<evidence type="ECO:0000313" key="1">
    <source>
        <dbReference type="EMBL" id="MDU0203310.1"/>
    </source>
</evidence>
<keyword evidence="2" id="KW-1185">Reference proteome</keyword>
<dbReference type="RefSeq" id="WP_315953438.1">
    <property type="nucleotide sequence ID" value="NZ_JAWCUD010000006.1"/>
</dbReference>
<name>A0ABU3RG91_9BACL</name>
<proteinExistence type="predicted"/>
<organism evidence="1 2">
    <name type="scientific">Paenibacillus violae</name>
    <dbReference type="NCBI Taxonomy" id="3077234"/>
    <lineage>
        <taxon>Bacteria</taxon>
        <taxon>Bacillati</taxon>
        <taxon>Bacillota</taxon>
        <taxon>Bacilli</taxon>
        <taxon>Bacillales</taxon>
        <taxon>Paenibacillaceae</taxon>
        <taxon>Paenibacillus</taxon>
    </lineage>
</organism>
<protein>
    <submittedName>
        <fullName evidence="1">Uncharacterized protein</fullName>
    </submittedName>
</protein>
<dbReference type="EMBL" id="JAWCUD010000006">
    <property type="protein sequence ID" value="MDU0203310.1"/>
    <property type="molecule type" value="Genomic_DNA"/>
</dbReference>
<evidence type="ECO:0000313" key="2">
    <source>
        <dbReference type="Proteomes" id="UP001260980"/>
    </source>
</evidence>
<accession>A0ABU3RG91</accession>
<sequence>MSRASGSVEICRDVYLLARSKNHIRVVFNRQELSEDKRQATIRCEIEA</sequence>
<reference evidence="1 2" key="1">
    <citation type="submission" date="2023-10" db="EMBL/GenBank/DDBJ databases">
        <title>Paenibacillus strain PFR10 Genome sequencing and assembly.</title>
        <authorList>
            <person name="Kim I."/>
        </authorList>
    </citation>
    <scope>NUCLEOTIDE SEQUENCE [LARGE SCALE GENOMIC DNA]</scope>
    <source>
        <strain evidence="1 2">PFR10</strain>
    </source>
</reference>
<dbReference type="Proteomes" id="UP001260980">
    <property type="component" value="Unassembled WGS sequence"/>
</dbReference>
<comment type="caution">
    <text evidence="1">The sequence shown here is derived from an EMBL/GenBank/DDBJ whole genome shotgun (WGS) entry which is preliminary data.</text>
</comment>
<gene>
    <name evidence="1" type="ORF">RQP52_19705</name>
</gene>